<evidence type="ECO:0000313" key="3">
    <source>
        <dbReference type="Proteomes" id="UP000321323"/>
    </source>
</evidence>
<evidence type="ECO:0000256" key="1">
    <source>
        <dbReference type="SAM" id="SignalP"/>
    </source>
</evidence>
<feature type="chain" id="PRO_5046213148" description="Secreted protein" evidence="1">
    <location>
        <begin position="32"/>
        <end position="187"/>
    </location>
</feature>
<name>A0ABZ1UFS5_9BURK</name>
<accession>A0ABZ1UFS5</accession>
<proteinExistence type="predicted"/>
<evidence type="ECO:0000313" key="2">
    <source>
        <dbReference type="EMBL" id="WUR11528.1"/>
    </source>
</evidence>
<organism evidence="2 3">
    <name type="scientific">[Empedobacter] haloabium</name>
    <dbReference type="NCBI Taxonomy" id="592317"/>
    <lineage>
        <taxon>Bacteria</taxon>
        <taxon>Pseudomonadati</taxon>
        <taxon>Pseudomonadota</taxon>
        <taxon>Betaproteobacteria</taxon>
        <taxon>Burkholderiales</taxon>
        <taxon>Oxalobacteraceae</taxon>
        <taxon>Telluria group</taxon>
        <taxon>Telluria group incertae sedis</taxon>
    </lineage>
</organism>
<feature type="signal peptide" evidence="1">
    <location>
        <begin position="1"/>
        <end position="31"/>
    </location>
</feature>
<dbReference type="EMBL" id="CP136508">
    <property type="protein sequence ID" value="WUR11528.1"/>
    <property type="molecule type" value="Genomic_DNA"/>
</dbReference>
<gene>
    <name evidence="2" type="ORF">E7V67_017705</name>
</gene>
<protein>
    <recommendedName>
        <fullName evidence="4">Secreted protein</fullName>
    </recommendedName>
</protein>
<evidence type="ECO:0008006" key="4">
    <source>
        <dbReference type="Google" id="ProtNLM"/>
    </source>
</evidence>
<dbReference type="Proteomes" id="UP000321323">
    <property type="component" value="Chromosome"/>
</dbReference>
<sequence>MTTVRIRQLAAGCLALGLLAASWHGLVPAQAARLRAAAPAIELPPDPGDAGRATLAGIDSNANGVRDDLERHIARHFGDSEKVLRAVANAVIATQHGILAGDADESAAAQAMLVHAGDCMGAIAPELAPYGDALWRLRPLIDNTPERKQAMAAHMARVLRMDVAVTEQRRWDEHCDARVDEVEAWRR</sequence>
<keyword evidence="1" id="KW-0732">Signal</keyword>
<reference evidence="2 3" key="1">
    <citation type="journal article" date="2019" name="Int. J. Syst. Evol. Microbiol.">
        <title>The Draft Whole-Genome Sequence of the Antibiotic Producer Empedobacter haloabium ATCC 31962 Provides Indications for Its Taxonomic Reclassification.</title>
        <authorList>
            <person name="Miess H."/>
            <person name="Arlt P."/>
            <person name="Apel A.K."/>
            <person name="Weber T."/>
            <person name="Nieselt K."/>
            <person name="Hanssen F."/>
            <person name="Czemmel S."/>
            <person name="Nahnsen S."/>
            <person name="Gross H."/>
        </authorList>
    </citation>
    <scope>NUCLEOTIDE SEQUENCE [LARGE SCALE GENOMIC DNA]</scope>
    <source>
        <strain evidence="2 3">ATCC 31962</strain>
    </source>
</reference>
<keyword evidence="3" id="KW-1185">Reference proteome</keyword>